<keyword evidence="1" id="KW-0812">Transmembrane</keyword>
<evidence type="ECO:0000313" key="3">
    <source>
        <dbReference type="EMBL" id="MBB5964827.1"/>
    </source>
</evidence>
<gene>
    <name evidence="3" type="ORF">FHS22_004111</name>
</gene>
<dbReference type="InterPro" id="IPR002881">
    <property type="entry name" value="DUF58"/>
</dbReference>
<dbReference type="PANTHER" id="PTHR34351:SF1">
    <property type="entry name" value="SLR1927 PROTEIN"/>
    <property type="match status" value="1"/>
</dbReference>
<proteinExistence type="predicted"/>
<dbReference type="EMBL" id="JACHJJ010000013">
    <property type="protein sequence ID" value="MBB5964827.1"/>
    <property type="molecule type" value="Genomic_DNA"/>
</dbReference>
<dbReference type="Proteomes" id="UP000562352">
    <property type="component" value="Unassembled WGS sequence"/>
</dbReference>
<comment type="caution">
    <text evidence="3">The sequence shown here is derived from an EMBL/GenBank/DDBJ whole genome shotgun (WGS) entry which is preliminary data.</text>
</comment>
<dbReference type="Pfam" id="PF01882">
    <property type="entry name" value="DUF58"/>
    <property type="match status" value="1"/>
</dbReference>
<evidence type="ECO:0000313" key="4">
    <source>
        <dbReference type="Proteomes" id="UP000562352"/>
    </source>
</evidence>
<dbReference type="RefSeq" id="WP_184943810.1">
    <property type="nucleotide sequence ID" value="NZ_BAAAWZ010000001.1"/>
</dbReference>
<keyword evidence="4" id="KW-1185">Reference proteome</keyword>
<organism evidence="3 4">
    <name type="scientific">Planomonospora venezuelensis</name>
    <dbReference type="NCBI Taxonomy" id="1999"/>
    <lineage>
        <taxon>Bacteria</taxon>
        <taxon>Bacillati</taxon>
        <taxon>Actinomycetota</taxon>
        <taxon>Actinomycetes</taxon>
        <taxon>Streptosporangiales</taxon>
        <taxon>Streptosporangiaceae</taxon>
        <taxon>Planomonospora</taxon>
    </lineage>
</organism>
<evidence type="ECO:0000256" key="1">
    <source>
        <dbReference type="SAM" id="Phobius"/>
    </source>
</evidence>
<feature type="domain" description="DUF58" evidence="2">
    <location>
        <begin position="201"/>
        <end position="283"/>
    </location>
</feature>
<dbReference type="AlphaFoldDB" id="A0A841D8C7"/>
<protein>
    <submittedName>
        <fullName evidence="3">Uncharacterized protein (DUF58 family)</fullName>
    </submittedName>
</protein>
<reference evidence="3 4" key="1">
    <citation type="submission" date="2020-08" db="EMBL/GenBank/DDBJ databases">
        <title>Genomic Encyclopedia of Type Strains, Phase III (KMG-III): the genomes of soil and plant-associated and newly described type strains.</title>
        <authorList>
            <person name="Whitman W."/>
        </authorList>
    </citation>
    <scope>NUCLEOTIDE SEQUENCE [LARGE SCALE GENOMIC DNA]</scope>
    <source>
        <strain evidence="3 4">CECT 3303</strain>
    </source>
</reference>
<evidence type="ECO:0000259" key="2">
    <source>
        <dbReference type="Pfam" id="PF01882"/>
    </source>
</evidence>
<feature type="transmembrane region" description="Helical" evidence="1">
    <location>
        <begin position="39"/>
        <end position="56"/>
    </location>
</feature>
<keyword evidence="1" id="KW-1133">Transmembrane helix</keyword>
<name>A0A841D8C7_PLAVE</name>
<keyword evidence="1" id="KW-0472">Membrane</keyword>
<sequence length="418" mass="44698">MTGLKALTARGRAFLASGTAALLCAFALGEHDLLRVGVLIVSLPLLAAMVVARTRYRLSCARRLDPPRAEVGGEATVTLRLENVTRLPTGLLMIEDTVPYALGARPRFVLDRVEPRGIREIDYRVRSDLRGRFAIGPLSIRISDPFGLVELTRSFTVSDTLVVTPQVVALPHVRLSGEWTGGGDSRTRSVAAAGDDDVAPREYRQGDDLRRVHWRSTARHGELMVRREEQQWQSRGALLLDTRRYAHRGEGPRSSFEVAVSAAASIGVHLAHEGLGLRLVTDQGAEHLTDTGLSWSLLDTLAVVRTSSARSLEYGIGALRQGGGDGLIVAVLGGVAVDEAQALARLRHGNVTGVAVMLDVAGWERPELGDGQEYQAAQAVLAGAGWRIVRLPAGASIAGVWPDAAQRGRFALSGGGGS</sequence>
<dbReference type="PANTHER" id="PTHR34351">
    <property type="entry name" value="SLR1927 PROTEIN-RELATED"/>
    <property type="match status" value="1"/>
</dbReference>
<accession>A0A841D8C7</accession>